<keyword evidence="2" id="KW-0378">Hydrolase</keyword>
<dbReference type="EMBL" id="WNAF01000001">
    <property type="protein sequence ID" value="MTR75715.1"/>
    <property type="molecule type" value="Genomic_DNA"/>
</dbReference>
<dbReference type="InterPro" id="IPR029058">
    <property type="entry name" value="AB_hydrolase_fold"/>
</dbReference>
<dbReference type="Pfam" id="PF00561">
    <property type="entry name" value="Abhydrolase_1"/>
    <property type="match status" value="1"/>
</dbReference>
<feature type="domain" description="AB hydrolase-1" evidence="1">
    <location>
        <begin position="66"/>
        <end position="165"/>
    </location>
</feature>
<dbReference type="SUPFAM" id="SSF53474">
    <property type="entry name" value="alpha/beta-Hydrolases"/>
    <property type="match status" value="1"/>
</dbReference>
<name>A0A844KB83_9FIRM</name>
<dbReference type="AlphaFoldDB" id="A0A844KB83"/>
<dbReference type="PANTHER" id="PTHR46438:SF2">
    <property type="entry name" value="ALPHA_BETA-HYDROLASES SUPERFAMILY PROTEIN"/>
    <property type="match status" value="1"/>
</dbReference>
<dbReference type="RefSeq" id="WP_055157921.1">
    <property type="nucleotide sequence ID" value="NZ_JAJBMJ010000006.1"/>
</dbReference>
<evidence type="ECO:0000313" key="3">
    <source>
        <dbReference type="Proteomes" id="UP000448177"/>
    </source>
</evidence>
<accession>A0A844KB83</accession>
<dbReference type="Gene3D" id="3.40.50.1820">
    <property type="entry name" value="alpha/beta hydrolase"/>
    <property type="match status" value="1"/>
</dbReference>
<dbReference type="InterPro" id="IPR000073">
    <property type="entry name" value="AB_hydrolase_1"/>
</dbReference>
<dbReference type="PANTHER" id="PTHR46438">
    <property type="entry name" value="ALPHA/BETA-HYDROLASES SUPERFAMILY PROTEIN"/>
    <property type="match status" value="1"/>
</dbReference>
<reference evidence="2 3" key="1">
    <citation type="journal article" date="2019" name="Nat. Med.">
        <title>A library of human gut bacterial isolates paired with longitudinal multiomics data enables mechanistic microbiome research.</title>
        <authorList>
            <person name="Poyet M."/>
            <person name="Groussin M."/>
            <person name="Gibbons S.M."/>
            <person name="Avila-Pacheco J."/>
            <person name="Jiang X."/>
            <person name="Kearney S.M."/>
            <person name="Perrotta A.R."/>
            <person name="Berdy B."/>
            <person name="Zhao S."/>
            <person name="Lieberman T.D."/>
            <person name="Swanson P.K."/>
            <person name="Smith M."/>
            <person name="Roesemann S."/>
            <person name="Alexander J.E."/>
            <person name="Rich S.A."/>
            <person name="Livny J."/>
            <person name="Vlamakis H."/>
            <person name="Clish C."/>
            <person name="Bullock K."/>
            <person name="Deik A."/>
            <person name="Scott J."/>
            <person name="Pierce K.A."/>
            <person name="Xavier R.J."/>
            <person name="Alm E.J."/>
        </authorList>
    </citation>
    <scope>NUCLEOTIDE SEQUENCE [LARGE SCALE GENOMIC DNA]</scope>
    <source>
        <strain evidence="2 3">BIOML-A1</strain>
    </source>
</reference>
<comment type="caution">
    <text evidence="2">The sequence shown here is derived from an EMBL/GenBank/DDBJ whole genome shotgun (WGS) entry which is preliminary data.</text>
</comment>
<dbReference type="Proteomes" id="UP000448177">
    <property type="component" value="Unassembled WGS sequence"/>
</dbReference>
<sequence>MNNLSIKKKLTFFTTLAGVSLGAMHIANRVLEYISTADKLINSDEYEYYNWRFGKIAYKKTGEGSPLLLVHNLNVCSSSYEWRNNIEELAKSHTVYTIDLLGCGCSDRPGLTYTNYLYVELITNFIKHIIGEKTDVIVSGESCPFVLMACANDETIINKVIMINPPNLVDLAKIPTKRSKFIKNILYSPILGTFIYNMYVNKKTIAHALCSSYYTQNEISEKDILTYFEAAHKEHTNSKYLFACQKTRYTNANVLHCLNKLNNSISIIVGNSNPENSLAASEYQNYLPSIEIAGMAKTKQLPHIEKCDEFIENVEIFLSDAEECE</sequence>
<gene>
    <name evidence="2" type="ORF">GMD21_03275</name>
</gene>
<organism evidence="2 3">
    <name type="scientific">Mediterraneibacter faecis</name>
    <dbReference type="NCBI Taxonomy" id="592978"/>
    <lineage>
        <taxon>Bacteria</taxon>
        <taxon>Bacillati</taxon>
        <taxon>Bacillota</taxon>
        <taxon>Clostridia</taxon>
        <taxon>Lachnospirales</taxon>
        <taxon>Lachnospiraceae</taxon>
        <taxon>Mediterraneibacter</taxon>
    </lineage>
</organism>
<protein>
    <submittedName>
        <fullName evidence="2">Alpha/beta hydrolase</fullName>
    </submittedName>
</protein>
<proteinExistence type="predicted"/>
<evidence type="ECO:0000259" key="1">
    <source>
        <dbReference type="Pfam" id="PF00561"/>
    </source>
</evidence>
<keyword evidence="3" id="KW-1185">Reference proteome</keyword>
<dbReference type="GO" id="GO:0016787">
    <property type="term" value="F:hydrolase activity"/>
    <property type="evidence" value="ECO:0007669"/>
    <property type="project" value="UniProtKB-KW"/>
</dbReference>
<evidence type="ECO:0000313" key="2">
    <source>
        <dbReference type="EMBL" id="MTR75715.1"/>
    </source>
</evidence>